<comment type="caution">
    <text evidence="2">The sequence shown here is derived from an EMBL/GenBank/DDBJ whole genome shotgun (WGS) entry which is preliminary data.</text>
</comment>
<dbReference type="GO" id="GO:0003677">
    <property type="term" value="F:DNA binding"/>
    <property type="evidence" value="ECO:0007669"/>
    <property type="project" value="InterPro"/>
</dbReference>
<dbReference type="RefSeq" id="WP_174624943.1">
    <property type="nucleotide sequence ID" value="NZ_CADCXN010000043.1"/>
</dbReference>
<dbReference type="Proteomes" id="UP000494216">
    <property type="component" value="Unassembled WGS sequence"/>
</dbReference>
<evidence type="ECO:0000313" key="3">
    <source>
        <dbReference type="Proteomes" id="UP000494216"/>
    </source>
</evidence>
<sequence length="62" mass="7599">MVTQNQNRTMDEAREWLRISQPTLYKLINENKLKTYKIGRRRFTTIQELENFVRQQEDEAQP</sequence>
<dbReference type="InterPro" id="IPR041657">
    <property type="entry name" value="HTH_17"/>
</dbReference>
<gene>
    <name evidence="2" type="ORF">METHB2_160041</name>
</gene>
<protein>
    <submittedName>
        <fullName evidence="2">DNA binding domain-containing protein, excisionase family</fullName>
    </submittedName>
</protein>
<reference evidence="2 3" key="1">
    <citation type="submission" date="2020-02" db="EMBL/GenBank/DDBJ databases">
        <authorList>
            <person name="Hogendoorn C."/>
        </authorList>
    </citation>
    <scope>NUCLEOTIDE SEQUENCE [LARGE SCALE GENOMIC DNA]</scope>
    <source>
        <strain evidence="2">METHB21</strain>
    </source>
</reference>
<dbReference type="Pfam" id="PF12728">
    <property type="entry name" value="HTH_17"/>
    <property type="match status" value="1"/>
</dbReference>
<feature type="domain" description="Helix-turn-helix" evidence="1">
    <location>
        <begin position="9"/>
        <end position="56"/>
    </location>
</feature>
<evidence type="ECO:0000313" key="2">
    <source>
        <dbReference type="EMBL" id="CAA9889974.1"/>
    </source>
</evidence>
<dbReference type="EMBL" id="CADCXN010000043">
    <property type="protein sequence ID" value="CAA9889974.1"/>
    <property type="molecule type" value="Genomic_DNA"/>
</dbReference>
<name>A0A8S0XEQ7_9GAMM</name>
<keyword evidence="3" id="KW-1185">Reference proteome</keyword>
<proteinExistence type="predicted"/>
<dbReference type="InterPro" id="IPR010093">
    <property type="entry name" value="SinI_DNA-bd"/>
</dbReference>
<organism evidence="2 3">
    <name type="scientific">Candidatus Methylobacter favarea</name>
    <dbReference type="NCBI Taxonomy" id="2707345"/>
    <lineage>
        <taxon>Bacteria</taxon>
        <taxon>Pseudomonadati</taxon>
        <taxon>Pseudomonadota</taxon>
        <taxon>Gammaproteobacteria</taxon>
        <taxon>Methylococcales</taxon>
        <taxon>Methylococcaceae</taxon>
        <taxon>Methylobacter</taxon>
    </lineage>
</organism>
<evidence type="ECO:0000259" key="1">
    <source>
        <dbReference type="Pfam" id="PF12728"/>
    </source>
</evidence>
<dbReference type="NCBIfam" id="TIGR01764">
    <property type="entry name" value="excise"/>
    <property type="match status" value="1"/>
</dbReference>
<dbReference type="AlphaFoldDB" id="A0A8S0XEQ7"/>
<accession>A0A8S0XEQ7</accession>